<accession>A0A1G7RTW6</accession>
<sequence length="122" mass="14000">MDTCQENTIHPEAIKKAQEVPLNPEHFEILIKLFKALAEPTRAKILWYLLQSELCVCDLGYLIGMSKSATSHQLAYLFKLNLVKKRKEGRVVYYSIADDHVRILYNNALEHAGEGRNDNNDL</sequence>
<dbReference type="Proteomes" id="UP000199708">
    <property type="component" value="Unassembled WGS sequence"/>
</dbReference>
<dbReference type="InterPro" id="IPR036390">
    <property type="entry name" value="WH_DNA-bd_sf"/>
</dbReference>
<dbReference type="PANTHER" id="PTHR43132">
    <property type="entry name" value="ARSENICAL RESISTANCE OPERON REPRESSOR ARSR-RELATED"/>
    <property type="match status" value="1"/>
</dbReference>
<dbReference type="EMBL" id="FNCK01000003">
    <property type="protein sequence ID" value="SDG14267.1"/>
    <property type="molecule type" value="Genomic_DNA"/>
</dbReference>
<name>A0A1G7RTW6_9LACT</name>
<protein>
    <submittedName>
        <fullName evidence="6">ArsR family transcriptional regulator</fullName>
    </submittedName>
</protein>
<evidence type="ECO:0000313" key="7">
    <source>
        <dbReference type="Proteomes" id="UP000199708"/>
    </source>
</evidence>
<dbReference type="PRINTS" id="PR00778">
    <property type="entry name" value="HTHARSR"/>
</dbReference>
<dbReference type="SMART" id="SM00418">
    <property type="entry name" value="HTH_ARSR"/>
    <property type="match status" value="1"/>
</dbReference>
<evidence type="ECO:0000256" key="4">
    <source>
        <dbReference type="ARBA" id="ARBA00043263"/>
    </source>
</evidence>
<reference evidence="6 7" key="1">
    <citation type="submission" date="2016-10" db="EMBL/GenBank/DDBJ databases">
        <authorList>
            <person name="de Groot N.N."/>
        </authorList>
    </citation>
    <scope>NUCLEOTIDE SEQUENCE [LARGE SCALE GENOMIC DNA]</scope>
    <source>
        <strain evidence="6 7">ATCC BAA-466</strain>
    </source>
</reference>
<dbReference type="SUPFAM" id="SSF46785">
    <property type="entry name" value="Winged helix' DNA-binding domain"/>
    <property type="match status" value="1"/>
</dbReference>
<dbReference type="GO" id="GO:0046686">
    <property type="term" value="P:response to cadmium ion"/>
    <property type="evidence" value="ECO:0007669"/>
    <property type="project" value="UniProtKB-KW"/>
</dbReference>
<evidence type="ECO:0000313" key="6">
    <source>
        <dbReference type="EMBL" id="SDG14267.1"/>
    </source>
</evidence>
<dbReference type="Gene3D" id="1.10.10.10">
    <property type="entry name" value="Winged helix-like DNA-binding domain superfamily/Winged helix DNA-binding domain"/>
    <property type="match status" value="1"/>
</dbReference>
<gene>
    <name evidence="6" type="ORF">SAMN05421791_103179</name>
</gene>
<evidence type="ECO:0000256" key="3">
    <source>
        <dbReference type="ARBA" id="ARBA00023163"/>
    </source>
</evidence>
<keyword evidence="3" id="KW-0804">Transcription</keyword>
<dbReference type="NCBIfam" id="NF033788">
    <property type="entry name" value="HTH_metalloreg"/>
    <property type="match status" value="1"/>
</dbReference>
<dbReference type="GO" id="GO:0003700">
    <property type="term" value="F:DNA-binding transcription factor activity"/>
    <property type="evidence" value="ECO:0007669"/>
    <property type="project" value="InterPro"/>
</dbReference>
<dbReference type="CDD" id="cd00090">
    <property type="entry name" value="HTH_ARSR"/>
    <property type="match status" value="1"/>
</dbReference>
<organism evidence="6 7">
    <name type="scientific">Facklamia miroungae</name>
    <dbReference type="NCBI Taxonomy" id="120956"/>
    <lineage>
        <taxon>Bacteria</taxon>
        <taxon>Bacillati</taxon>
        <taxon>Bacillota</taxon>
        <taxon>Bacilli</taxon>
        <taxon>Lactobacillales</taxon>
        <taxon>Aerococcaceae</taxon>
        <taxon>Facklamia</taxon>
    </lineage>
</organism>
<dbReference type="Pfam" id="PF01022">
    <property type="entry name" value="HTH_5"/>
    <property type="match status" value="1"/>
</dbReference>
<dbReference type="InterPro" id="IPR011991">
    <property type="entry name" value="ArsR-like_HTH"/>
</dbReference>
<dbReference type="STRING" id="120956.SAMN05421791_103179"/>
<feature type="domain" description="HTH arsR-type" evidence="5">
    <location>
        <begin position="22"/>
        <end position="116"/>
    </location>
</feature>
<dbReference type="OrthoDB" id="9794330at2"/>
<keyword evidence="1" id="KW-0805">Transcription regulation</keyword>
<evidence type="ECO:0000259" key="5">
    <source>
        <dbReference type="PROSITE" id="PS50987"/>
    </source>
</evidence>
<dbReference type="GO" id="GO:0003677">
    <property type="term" value="F:DNA binding"/>
    <property type="evidence" value="ECO:0007669"/>
    <property type="project" value="UniProtKB-KW"/>
</dbReference>
<dbReference type="InterPro" id="IPR051011">
    <property type="entry name" value="Metal_resp_trans_reg"/>
</dbReference>
<dbReference type="AlphaFoldDB" id="A0A1G7RTW6"/>
<dbReference type="InterPro" id="IPR036388">
    <property type="entry name" value="WH-like_DNA-bd_sf"/>
</dbReference>
<dbReference type="PROSITE" id="PS50987">
    <property type="entry name" value="HTH_ARSR_2"/>
    <property type="match status" value="1"/>
</dbReference>
<keyword evidence="4" id="KW-0105">Cadmium resistance</keyword>
<dbReference type="PROSITE" id="PS00846">
    <property type="entry name" value="HTH_ARSR_1"/>
    <property type="match status" value="1"/>
</dbReference>
<dbReference type="RefSeq" id="WP_090289590.1">
    <property type="nucleotide sequence ID" value="NZ_FNCK01000003.1"/>
</dbReference>
<evidence type="ECO:0000256" key="1">
    <source>
        <dbReference type="ARBA" id="ARBA00023015"/>
    </source>
</evidence>
<keyword evidence="2" id="KW-0238">DNA-binding</keyword>
<proteinExistence type="predicted"/>
<evidence type="ECO:0000256" key="2">
    <source>
        <dbReference type="ARBA" id="ARBA00023125"/>
    </source>
</evidence>
<dbReference type="InterPro" id="IPR001845">
    <property type="entry name" value="HTH_ArsR_DNA-bd_dom"/>
</dbReference>
<dbReference type="InterPro" id="IPR018334">
    <property type="entry name" value="ArsR_HTH"/>
</dbReference>
<dbReference type="PANTHER" id="PTHR43132:SF6">
    <property type="entry name" value="HTH-TYPE TRANSCRIPTIONAL REPRESSOR CZRA"/>
    <property type="match status" value="1"/>
</dbReference>
<keyword evidence="7" id="KW-1185">Reference proteome</keyword>